<evidence type="ECO:0000256" key="16">
    <source>
        <dbReference type="ARBA" id="ARBA00023757"/>
    </source>
</evidence>
<keyword evidence="7" id="KW-0813">Transport</keyword>
<dbReference type="NCBIfam" id="NF011670">
    <property type="entry name" value="PRK15088.1"/>
    <property type="match status" value="1"/>
</dbReference>
<dbReference type="NCBIfam" id="TIGR00824">
    <property type="entry name" value="EIIA-man"/>
    <property type="match status" value="1"/>
</dbReference>
<evidence type="ECO:0000256" key="14">
    <source>
        <dbReference type="ARBA" id="ARBA00022777"/>
    </source>
</evidence>
<evidence type="ECO:0000256" key="10">
    <source>
        <dbReference type="ARBA" id="ARBA00022553"/>
    </source>
</evidence>
<dbReference type="NCBIfam" id="TIGR00854">
    <property type="entry name" value="pts-sorbose"/>
    <property type="match status" value="1"/>
</dbReference>
<dbReference type="Gene3D" id="3.40.50.510">
    <property type="entry name" value="Phosphotransferase system, mannose-type IIA component"/>
    <property type="match status" value="1"/>
</dbReference>
<feature type="active site" description="Tele-phosphohistidine intermediate; for EIIA activity" evidence="19">
    <location>
        <position position="10"/>
    </location>
</feature>
<evidence type="ECO:0000256" key="5">
    <source>
        <dbReference type="ARBA" id="ARBA00011929"/>
    </source>
</evidence>
<evidence type="ECO:0000256" key="6">
    <source>
        <dbReference type="ARBA" id="ARBA00021685"/>
    </source>
</evidence>
<dbReference type="PROSITE" id="PS51096">
    <property type="entry name" value="PTS_EIIA_TYPE_4"/>
    <property type="match status" value="1"/>
</dbReference>
<keyword evidence="9" id="KW-0963">Cytoplasm</keyword>
<dbReference type="OrthoDB" id="7065728at2"/>
<dbReference type="InterPro" id="IPR033887">
    <property type="entry name" value="PTS_IIA_man"/>
</dbReference>
<dbReference type="EMBL" id="UFUW01000001">
    <property type="protein sequence ID" value="SUX17215.1"/>
    <property type="molecule type" value="Genomic_DNA"/>
</dbReference>
<evidence type="ECO:0000256" key="2">
    <source>
        <dbReference type="ARBA" id="ARBA00004236"/>
    </source>
</evidence>
<keyword evidence="10" id="KW-0597">Phosphoprotein</keyword>
<dbReference type="InterPro" id="IPR036667">
    <property type="entry name" value="PTS_IIB_sorbose-sp_sf"/>
</dbReference>
<feature type="domain" description="PTS EIIA type-4" evidence="21">
    <location>
        <begin position="2"/>
        <end position="126"/>
    </location>
</feature>
<dbReference type="RefSeq" id="WP_115610376.1">
    <property type="nucleotide sequence ID" value="NZ_JBHLZC010000001.1"/>
</dbReference>
<evidence type="ECO:0000256" key="18">
    <source>
        <dbReference type="ARBA" id="ARBA00032197"/>
    </source>
</evidence>
<evidence type="ECO:0000256" key="15">
    <source>
        <dbReference type="ARBA" id="ARBA00023136"/>
    </source>
</evidence>
<comment type="catalytic activity">
    <reaction evidence="1">
        <text>D-mannose(out) + N(pros)-phospho-L-histidyl-[protein] = D-mannose 6-phosphate(in) + L-histidyl-[protein]</text>
        <dbReference type="Rhea" id="RHEA:49232"/>
        <dbReference type="Rhea" id="RHEA-COMP:9745"/>
        <dbReference type="Rhea" id="RHEA-COMP:9746"/>
        <dbReference type="ChEBI" id="CHEBI:4208"/>
        <dbReference type="ChEBI" id="CHEBI:29979"/>
        <dbReference type="ChEBI" id="CHEBI:58735"/>
        <dbReference type="ChEBI" id="CHEBI:64837"/>
        <dbReference type="EC" id="2.7.1.191"/>
    </reaction>
</comment>
<dbReference type="GO" id="GO:0009401">
    <property type="term" value="P:phosphoenolpyruvate-dependent sugar phosphotransferase system"/>
    <property type="evidence" value="ECO:0007669"/>
    <property type="project" value="UniProtKB-KW"/>
</dbReference>
<dbReference type="CDD" id="cd00001">
    <property type="entry name" value="PTS_IIB_man"/>
    <property type="match status" value="1"/>
</dbReference>
<dbReference type="GO" id="GO:0005886">
    <property type="term" value="C:plasma membrane"/>
    <property type="evidence" value="ECO:0007669"/>
    <property type="project" value="UniProtKB-SubCell"/>
</dbReference>
<feature type="domain" description="PTS EIIB type-4" evidence="22">
    <location>
        <begin position="177"/>
        <end position="341"/>
    </location>
</feature>
<evidence type="ECO:0000313" key="24">
    <source>
        <dbReference type="Proteomes" id="UP000254572"/>
    </source>
</evidence>
<evidence type="ECO:0000256" key="1">
    <source>
        <dbReference type="ARBA" id="ARBA00000514"/>
    </source>
</evidence>
<evidence type="ECO:0000259" key="22">
    <source>
        <dbReference type="PROSITE" id="PS51101"/>
    </source>
</evidence>
<dbReference type="CDD" id="cd00006">
    <property type="entry name" value="PTS_IIA_man"/>
    <property type="match status" value="1"/>
</dbReference>
<feature type="modified residue" description="Phosphohistidine; by HPr" evidence="20">
    <location>
        <position position="10"/>
    </location>
</feature>
<dbReference type="GO" id="GO:0005737">
    <property type="term" value="C:cytoplasm"/>
    <property type="evidence" value="ECO:0007669"/>
    <property type="project" value="UniProtKB-SubCell"/>
</dbReference>
<dbReference type="PANTHER" id="PTHR33799">
    <property type="entry name" value="PTS PERMEASE-RELATED-RELATED"/>
    <property type="match status" value="1"/>
</dbReference>
<evidence type="ECO:0000256" key="9">
    <source>
        <dbReference type="ARBA" id="ARBA00022490"/>
    </source>
</evidence>
<feature type="modified residue" description="Phosphohistidine; by EIIA" evidence="20">
    <location>
        <position position="192"/>
    </location>
</feature>
<evidence type="ECO:0000256" key="8">
    <source>
        <dbReference type="ARBA" id="ARBA00022475"/>
    </source>
</evidence>
<dbReference type="SUPFAM" id="SSF52728">
    <property type="entry name" value="PTS IIb component"/>
    <property type="match status" value="1"/>
</dbReference>
<dbReference type="PANTHER" id="PTHR33799:SF1">
    <property type="entry name" value="PTS SYSTEM MANNOSE-SPECIFIC EIIAB COMPONENT-RELATED"/>
    <property type="match status" value="1"/>
</dbReference>
<keyword evidence="24" id="KW-1185">Reference proteome</keyword>
<dbReference type="GO" id="GO:0016301">
    <property type="term" value="F:kinase activity"/>
    <property type="evidence" value="ECO:0007669"/>
    <property type="project" value="UniProtKB-KW"/>
</dbReference>
<evidence type="ECO:0000256" key="12">
    <source>
        <dbReference type="ARBA" id="ARBA00022679"/>
    </source>
</evidence>
<evidence type="ECO:0000256" key="17">
    <source>
        <dbReference type="ARBA" id="ARBA00030229"/>
    </source>
</evidence>
<evidence type="ECO:0000256" key="13">
    <source>
        <dbReference type="ARBA" id="ARBA00022683"/>
    </source>
</evidence>
<evidence type="ECO:0000259" key="21">
    <source>
        <dbReference type="PROSITE" id="PS51096"/>
    </source>
</evidence>
<comment type="function">
    <text evidence="16">The phosphoenolpyruvate-dependent sugar phosphotransferase system (sugar PTS), a major carbohydrate active transport system, catalyzes the phosphorylation of incoming sugar substrates concomitantly with their translocation across the cell membrane. The enzyme II ManXYZ PTS system is involved in mannose transport.</text>
</comment>
<dbReference type="InterPro" id="IPR013789">
    <property type="entry name" value="PTS_EIIA_man"/>
</dbReference>
<dbReference type="InterPro" id="IPR051471">
    <property type="entry name" value="Bacterial_PTS_sugar_comp"/>
</dbReference>
<dbReference type="InterPro" id="IPR004720">
    <property type="entry name" value="PTS_IIB_sorbose-sp"/>
</dbReference>
<organism evidence="23 24">
    <name type="scientific">Cardiobacterium valvarum</name>
    <dbReference type="NCBI Taxonomy" id="194702"/>
    <lineage>
        <taxon>Bacteria</taxon>
        <taxon>Pseudomonadati</taxon>
        <taxon>Pseudomonadota</taxon>
        <taxon>Gammaproteobacteria</taxon>
        <taxon>Cardiobacteriales</taxon>
        <taxon>Cardiobacteriaceae</taxon>
        <taxon>Cardiobacterium</taxon>
    </lineage>
</organism>
<evidence type="ECO:0000256" key="4">
    <source>
        <dbReference type="ARBA" id="ARBA00011738"/>
    </source>
</evidence>
<evidence type="ECO:0000256" key="11">
    <source>
        <dbReference type="ARBA" id="ARBA00022597"/>
    </source>
</evidence>
<evidence type="ECO:0000313" key="23">
    <source>
        <dbReference type="EMBL" id="SUX17215.1"/>
    </source>
</evidence>
<dbReference type="InterPro" id="IPR004701">
    <property type="entry name" value="PTS_EIIA_man-typ"/>
</dbReference>
<keyword evidence="12" id="KW-0808">Transferase</keyword>
<dbReference type="Pfam" id="PF03830">
    <property type="entry name" value="PTSIIB_sorb"/>
    <property type="match status" value="1"/>
</dbReference>
<dbReference type="EC" id="2.7.1.191" evidence="5"/>
<proteinExistence type="predicted"/>
<dbReference type="Gene3D" id="3.40.35.10">
    <property type="entry name" value="Phosphotransferase system, sorbose subfamily IIB component"/>
    <property type="match status" value="1"/>
</dbReference>
<keyword evidence="11" id="KW-0762">Sugar transport</keyword>
<dbReference type="PROSITE" id="PS51101">
    <property type="entry name" value="PTS_EIIB_TYPE_4"/>
    <property type="match status" value="1"/>
</dbReference>
<gene>
    <name evidence="23" type="primary">manX_1</name>
    <name evidence="23" type="ORF">NCTC13294_00003</name>
</gene>
<reference evidence="23 24" key="1">
    <citation type="submission" date="2018-06" db="EMBL/GenBank/DDBJ databases">
        <authorList>
            <consortium name="Pathogen Informatics"/>
            <person name="Doyle S."/>
        </authorList>
    </citation>
    <scope>NUCLEOTIDE SEQUENCE [LARGE SCALE GENOMIC DNA]</scope>
    <source>
        <strain evidence="23 24">NCTC13294</strain>
    </source>
</reference>
<dbReference type="InterPro" id="IPR018455">
    <property type="entry name" value="PTS_IIB_sorbose-sp_subgr"/>
</dbReference>
<dbReference type="SUPFAM" id="SSF53062">
    <property type="entry name" value="PTS system fructose IIA component-like"/>
    <property type="match status" value="1"/>
</dbReference>
<dbReference type="Proteomes" id="UP000254572">
    <property type="component" value="Unassembled WGS sequence"/>
</dbReference>
<accession>A0A381DW87</accession>
<keyword evidence="8" id="KW-1003">Cell membrane</keyword>
<comment type="subcellular location">
    <subcellularLocation>
        <location evidence="2">Cell membrane</location>
    </subcellularLocation>
    <subcellularLocation>
        <location evidence="3">Cytoplasm</location>
    </subcellularLocation>
</comment>
<keyword evidence="14" id="KW-0418">Kinase</keyword>
<evidence type="ECO:0000256" key="20">
    <source>
        <dbReference type="PIRSR" id="PIRSR618455-2"/>
    </source>
</evidence>
<dbReference type="AlphaFoldDB" id="A0A381DW87"/>
<evidence type="ECO:0000256" key="19">
    <source>
        <dbReference type="PIRSR" id="PIRSR618455-1"/>
    </source>
</evidence>
<protein>
    <recommendedName>
        <fullName evidence="6">PTS system mannose-specific EIIAB component</fullName>
        <ecNumber evidence="5">2.7.1.191</ecNumber>
    </recommendedName>
    <alternativeName>
        <fullName evidence="18">EIIAB-Man</fullName>
    </alternativeName>
    <alternativeName>
        <fullName evidence="17">EIII-Man</fullName>
    </alternativeName>
</protein>
<evidence type="ECO:0000256" key="3">
    <source>
        <dbReference type="ARBA" id="ARBA00004496"/>
    </source>
</evidence>
<keyword evidence="13" id="KW-0598">Phosphotransferase system</keyword>
<sequence>MTIAVVITTHGHAAKALLATAEMIIGAQENVRCVDFVPGENGEVLAEKIRAAAAELDTTQGLLLLVDLWGGTPFNASSGIAHDDANCEVVTGINVPMLVSVLMEREDVNDLNELAALALREGADGVKALKTQKAATATPAATAAAPAAAPPAADFDDNDPEIQRLRAEASAKAGDGPHMKFGLWRIDDRLIHGQVATRWTKETGVNRIIVVNDQVVQDKTRSTMLKQAVPPGVTAHVVSVDKMMRVYNNPEYAGDKVMLLFTNPTDALELVRRGIVVKSINIGGMAYTEGRVMLDTSVSVDEKDIEAFKELDSKGIELEVRKVASDKKVPVLALIAEKYKP</sequence>
<dbReference type="InterPro" id="IPR036662">
    <property type="entry name" value="PTS_EIIA_man-typ_sf"/>
</dbReference>
<dbReference type="GO" id="GO:0008982">
    <property type="term" value="F:protein-N(PI)-phosphohistidine-sugar phosphotransferase activity"/>
    <property type="evidence" value="ECO:0007669"/>
    <property type="project" value="InterPro"/>
</dbReference>
<dbReference type="Pfam" id="PF03610">
    <property type="entry name" value="EIIA-man"/>
    <property type="match status" value="1"/>
</dbReference>
<evidence type="ECO:0000256" key="7">
    <source>
        <dbReference type="ARBA" id="ARBA00022448"/>
    </source>
</evidence>
<feature type="active site" description="Pros-phosphohistidine intermediate; for EIIB activity" evidence="19">
    <location>
        <position position="192"/>
    </location>
</feature>
<name>A0A381DW87_9GAMM</name>
<keyword evidence="15" id="KW-0472">Membrane</keyword>
<comment type="subunit">
    <text evidence="4">Homodimer.</text>
</comment>